<reference evidence="1" key="5">
    <citation type="submission" date="2024-05" db="EMBL/GenBank/DDBJ databases">
        <authorList>
            <person name="Sun Q."/>
            <person name="Zhou Y."/>
        </authorList>
    </citation>
    <scope>NUCLEOTIDE SEQUENCE</scope>
    <source>
        <strain evidence="1">CGMCC 1.12707</strain>
    </source>
</reference>
<organism evidence="2 3">
    <name type="scientific">Chishuiella changwenlii</name>
    <dbReference type="NCBI Taxonomy" id="1434701"/>
    <lineage>
        <taxon>Bacteria</taxon>
        <taxon>Pseudomonadati</taxon>
        <taxon>Bacteroidota</taxon>
        <taxon>Flavobacteriia</taxon>
        <taxon>Flavobacteriales</taxon>
        <taxon>Weeksellaceae</taxon>
        <taxon>Chishuiella</taxon>
    </lineage>
</organism>
<reference evidence="4" key="4">
    <citation type="journal article" date="2019" name="Int. J. Syst. Evol. Microbiol.">
        <title>The Global Catalogue of Microorganisms (GCM) 10K type strain sequencing project: providing services to taxonomists for standard genome sequencing and annotation.</title>
        <authorList>
            <consortium name="The Broad Institute Genomics Platform"/>
            <consortium name="The Broad Institute Genome Sequencing Center for Infectious Disease"/>
            <person name="Wu L."/>
            <person name="Ma J."/>
        </authorList>
    </citation>
    <scope>NUCLEOTIDE SEQUENCE [LARGE SCALE GENOMIC DNA]</scope>
    <source>
        <strain evidence="4">CGMCC 1.12707</strain>
    </source>
</reference>
<proteinExistence type="predicted"/>
<evidence type="ECO:0000313" key="3">
    <source>
        <dbReference type="Proteomes" id="UP000184120"/>
    </source>
</evidence>
<dbReference type="OrthoDB" id="921445at2"/>
<keyword evidence="4" id="KW-1185">Reference proteome</keyword>
<dbReference type="STRING" id="1434701.SAMN05443634_11153"/>
<evidence type="ECO:0000313" key="2">
    <source>
        <dbReference type="EMBL" id="SHL56177.1"/>
    </source>
</evidence>
<name>A0A1M7BMM8_9FLAO</name>
<evidence type="ECO:0008006" key="5">
    <source>
        <dbReference type="Google" id="ProtNLM"/>
    </source>
</evidence>
<sequence>MTKILHTIFLVCFGIISFAQTRFEEGYIINNKNERKEVLIKNVDWLNNPQSFEYKLDENSKIETETVNNVKEFGVIGKSIYVSSTVLIDYSSEDIKNLSGDINPEFREETLFLKQLVKGEANLYKYRKGERIRYFFNSTDHPEIEQLVYKMYQPYVNRIDYNKFYRTQILTNFKCASITKNLLGKVEYNDKNLTELFETINNCNNSNVEFVDKAKKNNVKFHLNVRPRVNLNQLTIDKNNFDFQSTKFDRAASFGIGLELELTLPFNNDKWSAIVEPNFVSYKADSERIAPVTDIKSKWSVDYKAIDVVVGIRHYFFLNSQSKIFINGMFVPTFAFNSALTFERNNTTTEIEIGKGFNYGAGIGYTFNKFTGEVRYISDIKRKDDIGNSYNNISFIIGYNLF</sequence>
<accession>A0A1M7BMM8</accession>
<reference evidence="3" key="3">
    <citation type="submission" date="2016-11" db="EMBL/GenBank/DDBJ databases">
        <authorList>
            <person name="Varghese N."/>
            <person name="Submissions S."/>
        </authorList>
    </citation>
    <scope>NUCLEOTIDE SEQUENCE [LARGE SCALE GENOMIC DNA]</scope>
    <source>
        <strain evidence="3">DSM 27989</strain>
    </source>
</reference>
<reference evidence="2" key="2">
    <citation type="submission" date="2016-11" db="EMBL/GenBank/DDBJ databases">
        <authorList>
            <person name="Jaros S."/>
            <person name="Januszkiewicz K."/>
            <person name="Wedrychowicz H."/>
        </authorList>
    </citation>
    <scope>NUCLEOTIDE SEQUENCE [LARGE SCALE GENOMIC DNA]</scope>
    <source>
        <strain evidence="2">DSM 27989</strain>
    </source>
</reference>
<evidence type="ECO:0000313" key="1">
    <source>
        <dbReference type="EMBL" id="GGF02929.1"/>
    </source>
</evidence>
<dbReference type="Proteomes" id="UP000184120">
    <property type="component" value="Unassembled WGS sequence"/>
</dbReference>
<evidence type="ECO:0000313" key="4">
    <source>
        <dbReference type="Proteomes" id="UP000650994"/>
    </source>
</evidence>
<dbReference type="RefSeq" id="WP_072933537.1">
    <property type="nucleotide sequence ID" value="NZ_BMFL01000013.1"/>
</dbReference>
<dbReference type="AlphaFoldDB" id="A0A1M7BMM8"/>
<protein>
    <recommendedName>
        <fullName evidence="5">Outer membrane protein beta-barrel domain-containing protein</fullName>
    </recommendedName>
</protein>
<gene>
    <name evidence="1" type="ORF">GCM10010984_20460</name>
    <name evidence="2" type="ORF">SAMN05443634_11153</name>
</gene>
<dbReference type="EMBL" id="BMFL01000013">
    <property type="protein sequence ID" value="GGF02929.1"/>
    <property type="molecule type" value="Genomic_DNA"/>
</dbReference>
<dbReference type="EMBL" id="FRBH01000011">
    <property type="protein sequence ID" value="SHL56177.1"/>
    <property type="molecule type" value="Genomic_DNA"/>
</dbReference>
<reference evidence="1" key="1">
    <citation type="journal article" date="2014" name="Int. J. Syst. Evol. Microbiol.">
        <title>Complete genome of a new Firmicutes species belonging to the dominant human colonic microbiota ('Ruminococcus bicirculans') reveals two chromosomes and a selective capacity to utilize plant glucans.</title>
        <authorList>
            <consortium name="NISC Comparative Sequencing Program"/>
            <person name="Wegmann U."/>
            <person name="Louis P."/>
            <person name="Goesmann A."/>
            <person name="Henrissat B."/>
            <person name="Duncan S.H."/>
            <person name="Flint H.J."/>
        </authorList>
    </citation>
    <scope>NUCLEOTIDE SEQUENCE</scope>
    <source>
        <strain evidence="1">CGMCC 1.12707</strain>
    </source>
</reference>
<dbReference type="Proteomes" id="UP000650994">
    <property type="component" value="Unassembled WGS sequence"/>
</dbReference>